<accession>F3Z103</accession>
<evidence type="ECO:0008006" key="3">
    <source>
        <dbReference type="Google" id="ProtNLM"/>
    </source>
</evidence>
<dbReference type="HOGENOM" id="CLU_116730_1_1_7"/>
<keyword evidence="2" id="KW-1185">Reference proteome</keyword>
<dbReference type="STRING" id="690850.Desaf_2766"/>
<sequence>MAACPHWPILVRYPQILELIHPVDHADIKIVESTKPLRPFVAAMFSYSPAWVRMLFAVRIVLAWLMRLENPSGDRRALTAEDVPMQVNGRLRFFSVVLAKANEYWLAEAADGHLRGILGVASEPLPQGRWRHHVMTLVSYRDQRGPIYFNLIRPFHHLLVWAMARAGAR</sequence>
<dbReference type="eggNOG" id="ENOG50331AP">
    <property type="taxonomic scope" value="Bacteria"/>
</dbReference>
<dbReference type="Pfam" id="PF11066">
    <property type="entry name" value="DUF2867"/>
    <property type="match status" value="1"/>
</dbReference>
<dbReference type="RefSeq" id="WP_014260759.1">
    <property type="nucleotide sequence ID" value="NC_016629.1"/>
</dbReference>
<reference evidence="1 2" key="1">
    <citation type="journal article" date="2011" name="J. Bacteriol.">
        <title>Genome sequence of the mercury-methylating and pleomorphic Desulfovibrio africanus Strain Walvis Bay.</title>
        <authorList>
            <person name="Brown S.D."/>
            <person name="Wall J.D."/>
            <person name="Kucken A.M."/>
            <person name="Gilmour C.C."/>
            <person name="Podar M."/>
            <person name="Brandt C.C."/>
            <person name="Teshima H."/>
            <person name="Detter J.C."/>
            <person name="Han C.S."/>
            <person name="Land M.L."/>
            <person name="Lucas S."/>
            <person name="Han J."/>
            <person name="Pennacchio L."/>
            <person name="Nolan M."/>
            <person name="Pitluck S."/>
            <person name="Woyke T."/>
            <person name="Goodwin L."/>
            <person name="Palumbo A.V."/>
            <person name="Elias D.A."/>
        </authorList>
    </citation>
    <scope>NUCLEOTIDE SEQUENCE [LARGE SCALE GENOMIC DNA]</scope>
    <source>
        <strain evidence="1 2">Walvis Bay</strain>
    </source>
</reference>
<organism evidence="1 2">
    <name type="scientific">Desulfocurvibacter africanus subsp. africanus str. Walvis Bay</name>
    <dbReference type="NCBI Taxonomy" id="690850"/>
    <lineage>
        <taxon>Bacteria</taxon>
        <taxon>Pseudomonadati</taxon>
        <taxon>Thermodesulfobacteriota</taxon>
        <taxon>Desulfovibrionia</taxon>
        <taxon>Desulfovibrionales</taxon>
        <taxon>Desulfovibrionaceae</taxon>
        <taxon>Desulfocurvibacter</taxon>
    </lineage>
</organism>
<dbReference type="AlphaFoldDB" id="F3Z103"/>
<dbReference type="InterPro" id="IPR021295">
    <property type="entry name" value="DUF2867"/>
</dbReference>
<proteinExistence type="predicted"/>
<name>F3Z103_DESAF</name>
<gene>
    <name evidence="1" type="ORF">Desaf_2766</name>
</gene>
<evidence type="ECO:0000313" key="2">
    <source>
        <dbReference type="Proteomes" id="UP000007844"/>
    </source>
</evidence>
<protein>
    <recommendedName>
        <fullName evidence="3">DUF2867 domain-containing protein</fullName>
    </recommendedName>
</protein>
<dbReference type="KEGG" id="daf:Desaf_2766"/>
<evidence type="ECO:0000313" key="1">
    <source>
        <dbReference type="EMBL" id="EGJ51081.1"/>
    </source>
</evidence>
<dbReference type="Proteomes" id="UP000007844">
    <property type="component" value="Chromosome"/>
</dbReference>
<dbReference type="EMBL" id="CP003221">
    <property type="protein sequence ID" value="EGJ51081.1"/>
    <property type="molecule type" value="Genomic_DNA"/>
</dbReference>